<keyword evidence="3" id="KW-1185">Reference proteome</keyword>
<sequence length="186" mass="21602">MNSSQKKVESKVAVEPYIGLRPFSENERDRFFGRDREISILLNKIRANRLTLLLAASGVGKSSLLRAGIMPKLRKDSNIELIYYRDWASSPHAFKQTVSAHYDEPHKEKAPLKNILRACTLFSSGQLIIFLDQFEEFFNYQRFKEEFWPFVEELSAVVLDRRLPVSFVFSMREDFALELNAFNPSS</sequence>
<dbReference type="Pfam" id="PF20703">
    <property type="entry name" value="nSTAND1"/>
    <property type="match status" value="1"/>
</dbReference>
<dbReference type="InterPro" id="IPR049052">
    <property type="entry name" value="nSTAND1"/>
</dbReference>
<dbReference type="Proteomes" id="UP000287853">
    <property type="component" value="Unassembled WGS sequence"/>
</dbReference>
<reference evidence="2 3" key="1">
    <citation type="submission" date="2017-01" db="EMBL/GenBank/DDBJ databases">
        <title>The cable genome- insights into the physiology and evolution of filamentous bacteria capable of sulfide oxidation via long distance electron transfer.</title>
        <authorList>
            <person name="Schreiber L."/>
            <person name="Bjerg J.T."/>
            <person name="Boggild A."/>
            <person name="Van De Vossenberg J."/>
            <person name="Meysman F."/>
            <person name="Nielsen L.P."/>
            <person name="Schramm A."/>
            <person name="Kjeldsen K.U."/>
        </authorList>
    </citation>
    <scope>NUCLEOTIDE SEQUENCE [LARGE SCALE GENOMIC DNA]</scope>
    <source>
        <strain evidence="2">MCF</strain>
    </source>
</reference>
<proteinExistence type="predicted"/>
<dbReference type="EMBL" id="MTKO01000136">
    <property type="protein sequence ID" value="RWX42987.1"/>
    <property type="molecule type" value="Genomic_DNA"/>
</dbReference>
<accession>A0A3S3QBJ0</accession>
<dbReference type="Gene3D" id="3.40.50.300">
    <property type="entry name" value="P-loop containing nucleotide triphosphate hydrolases"/>
    <property type="match status" value="1"/>
</dbReference>
<gene>
    <name evidence="2" type="ORF">H206_03294</name>
</gene>
<dbReference type="AlphaFoldDB" id="A0A3S3QBJ0"/>
<evidence type="ECO:0000313" key="3">
    <source>
        <dbReference type="Proteomes" id="UP000287853"/>
    </source>
</evidence>
<organism evidence="2 3">
    <name type="scientific">Candidatus Electrothrix aarhusensis</name>
    <dbReference type="NCBI Taxonomy" id="1859131"/>
    <lineage>
        <taxon>Bacteria</taxon>
        <taxon>Pseudomonadati</taxon>
        <taxon>Thermodesulfobacteriota</taxon>
        <taxon>Desulfobulbia</taxon>
        <taxon>Desulfobulbales</taxon>
        <taxon>Desulfobulbaceae</taxon>
        <taxon>Candidatus Electrothrix</taxon>
    </lineage>
</organism>
<evidence type="ECO:0000259" key="1">
    <source>
        <dbReference type="Pfam" id="PF20703"/>
    </source>
</evidence>
<dbReference type="InterPro" id="IPR027417">
    <property type="entry name" value="P-loop_NTPase"/>
</dbReference>
<feature type="domain" description="Novel STAND NTPase 1" evidence="1">
    <location>
        <begin position="16"/>
        <end position="179"/>
    </location>
</feature>
<evidence type="ECO:0000313" key="2">
    <source>
        <dbReference type="EMBL" id="RWX42987.1"/>
    </source>
</evidence>
<name>A0A3S3QBJ0_9BACT</name>
<dbReference type="SUPFAM" id="SSF52540">
    <property type="entry name" value="P-loop containing nucleoside triphosphate hydrolases"/>
    <property type="match status" value="1"/>
</dbReference>
<protein>
    <recommendedName>
        <fullName evidence="1">Novel STAND NTPase 1 domain-containing protein</fullName>
    </recommendedName>
</protein>
<comment type="caution">
    <text evidence="2">The sequence shown here is derived from an EMBL/GenBank/DDBJ whole genome shotgun (WGS) entry which is preliminary data.</text>
</comment>